<feature type="chain" id="PRO_5042966941" description="Chitin-binding type-2 domain-containing protein" evidence="2">
    <location>
        <begin position="19"/>
        <end position="212"/>
    </location>
</feature>
<dbReference type="InterPro" id="IPR002557">
    <property type="entry name" value="Chitin-bd_dom"/>
</dbReference>
<feature type="region of interest" description="Disordered" evidence="1">
    <location>
        <begin position="145"/>
        <end position="212"/>
    </location>
</feature>
<dbReference type="SUPFAM" id="SSF57625">
    <property type="entry name" value="Invertebrate chitin-binding proteins"/>
    <property type="match status" value="1"/>
</dbReference>
<keyword evidence="2" id="KW-0732">Signal</keyword>
<gene>
    <name evidence="4" type="ORF">RN001_007105</name>
</gene>
<protein>
    <recommendedName>
        <fullName evidence="3">Chitin-binding type-2 domain-containing protein</fullName>
    </recommendedName>
</protein>
<evidence type="ECO:0000256" key="1">
    <source>
        <dbReference type="SAM" id="MobiDB-lite"/>
    </source>
</evidence>
<sequence>MRLLIPLLFGALLYFVKTQTLGEYECPEYTKDSDVVYYPHEECANQFYVCNHQDLLLMSCGDVLVYDPKWKKRRNYKESDESTNEELEDPPLIDTSDDIDFESFENEDIDTEVAETINNRYEADEMNDSEVDNENKPPNEIKMHQMQQTGSTEVTVQQKEETLQRECSSPQPSPSRRQLGDVEESNEEYNVTPGKLPQKVSPVPQLQFTKRS</sequence>
<comment type="caution">
    <text evidence="4">The sequence shown here is derived from an EMBL/GenBank/DDBJ whole genome shotgun (WGS) entry which is preliminary data.</text>
</comment>
<evidence type="ECO:0000313" key="4">
    <source>
        <dbReference type="EMBL" id="KAK4878959.1"/>
    </source>
</evidence>
<feature type="compositionally biased region" description="Acidic residues" evidence="1">
    <location>
        <begin position="81"/>
        <end position="97"/>
    </location>
</feature>
<proteinExistence type="predicted"/>
<feature type="compositionally biased region" description="Polar residues" evidence="1">
    <location>
        <begin position="145"/>
        <end position="157"/>
    </location>
</feature>
<feature type="signal peptide" evidence="2">
    <location>
        <begin position="1"/>
        <end position="18"/>
    </location>
</feature>
<dbReference type="GO" id="GO:0008061">
    <property type="term" value="F:chitin binding"/>
    <property type="evidence" value="ECO:0007669"/>
    <property type="project" value="InterPro"/>
</dbReference>
<dbReference type="InterPro" id="IPR036508">
    <property type="entry name" value="Chitin-bd_dom_sf"/>
</dbReference>
<dbReference type="GO" id="GO:0005576">
    <property type="term" value="C:extracellular region"/>
    <property type="evidence" value="ECO:0007669"/>
    <property type="project" value="InterPro"/>
</dbReference>
<feature type="domain" description="Chitin-binding type-2" evidence="3">
    <location>
        <begin position="37"/>
        <end position="69"/>
    </location>
</feature>
<feature type="region of interest" description="Disordered" evidence="1">
    <location>
        <begin position="75"/>
        <end position="97"/>
    </location>
</feature>
<organism evidence="4 5">
    <name type="scientific">Aquatica leii</name>
    <dbReference type="NCBI Taxonomy" id="1421715"/>
    <lineage>
        <taxon>Eukaryota</taxon>
        <taxon>Metazoa</taxon>
        <taxon>Ecdysozoa</taxon>
        <taxon>Arthropoda</taxon>
        <taxon>Hexapoda</taxon>
        <taxon>Insecta</taxon>
        <taxon>Pterygota</taxon>
        <taxon>Neoptera</taxon>
        <taxon>Endopterygota</taxon>
        <taxon>Coleoptera</taxon>
        <taxon>Polyphaga</taxon>
        <taxon>Elateriformia</taxon>
        <taxon>Elateroidea</taxon>
        <taxon>Lampyridae</taxon>
        <taxon>Luciolinae</taxon>
        <taxon>Aquatica</taxon>
    </lineage>
</organism>
<feature type="compositionally biased region" description="Low complexity" evidence="1">
    <location>
        <begin position="165"/>
        <end position="177"/>
    </location>
</feature>
<evidence type="ECO:0000256" key="2">
    <source>
        <dbReference type="SAM" id="SignalP"/>
    </source>
</evidence>
<evidence type="ECO:0000259" key="3">
    <source>
        <dbReference type="Pfam" id="PF01607"/>
    </source>
</evidence>
<dbReference type="Proteomes" id="UP001353858">
    <property type="component" value="Unassembled WGS sequence"/>
</dbReference>
<evidence type="ECO:0000313" key="5">
    <source>
        <dbReference type="Proteomes" id="UP001353858"/>
    </source>
</evidence>
<dbReference type="Pfam" id="PF01607">
    <property type="entry name" value="CBM_14"/>
    <property type="match status" value="1"/>
</dbReference>
<dbReference type="EMBL" id="JARPUR010000003">
    <property type="protein sequence ID" value="KAK4878959.1"/>
    <property type="molecule type" value="Genomic_DNA"/>
</dbReference>
<reference evidence="5" key="1">
    <citation type="submission" date="2023-01" db="EMBL/GenBank/DDBJ databases">
        <title>Key to firefly adult light organ development and bioluminescence: homeobox transcription factors regulate luciferase expression and transportation to peroxisome.</title>
        <authorList>
            <person name="Fu X."/>
        </authorList>
    </citation>
    <scope>NUCLEOTIDE SEQUENCE [LARGE SCALE GENOMIC DNA]</scope>
</reference>
<accession>A0AAN7PW02</accession>
<keyword evidence="5" id="KW-1185">Reference proteome</keyword>
<name>A0AAN7PW02_9COLE</name>
<dbReference type="AlphaFoldDB" id="A0AAN7PW02"/>